<organism evidence="3 4">
    <name type="scientific">Oryctolagus cuniculus</name>
    <name type="common">Rabbit</name>
    <dbReference type="NCBI Taxonomy" id="9986"/>
    <lineage>
        <taxon>Eukaryota</taxon>
        <taxon>Metazoa</taxon>
        <taxon>Chordata</taxon>
        <taxon>Craniata</taxon>
        <taxon>Vertebrata</taxon>
        <taxon>Euteleostomi</taxon>
        <taxon>Mammalia</taxon>
        <taxon>Eutheria</taxon>
        <taxon>Euarchontoglires</taxon>
        <taxon>Glires</taxon>
        <taxon>Lagomorpha</taxon>
        <taxon>Leporidae</taxon>
        <taxon>Oryctolagus</taxon>
    </lineage>
</organism>
<dbReference type="STRING" id="9986.ENSOCUP00000043169"/>
<feature type="region of interest" description="Disordered" evidence="2">
    <location>
        <begin position="1"/>
        <end position="59"/>
    </location>
</feature>
<evidence type="ECO:0000256" key="1">
    <source>
        <dbReference type="ARBA" id="ARBA00022553"/>
    </source>
</evidence>
<dbReference type="Bgee" id="ENSOCUG00000031302">
    <property type="expression patterns" value="Expressed in uterus and 14 other cell types or tissues"/>
</dbReference>
<keyword evidence="1" id="KW-0597">Phosphoprotein</keyword>
<feature type="region of interest" description="Disordered" evidence="2">
    <location>
        <begin position="167"/>
        <end position="334"/>
    </location>
</feature>
<reference evidence="3" key="2">
    <citation type="submission" date="2025-08" db="UniProtKB">
        <authorList>
            <consortium name="Ensembl"/>
        </authorList>
    </citation>
    <scope>IDENTIFICATION</scope>
    <source>
        <strain evidence="3">Thorbecke</strain>
    </source>
</reference>
<reference evidence="3 4" key="1">
    <citation type="journal article" date="2011" name="Nature">
        <title>A high-resolution map of human evolutionary constraint using 29 mammals.</title>
        <authorList>
            <person name="Lindblad-Toh K."/>
            <person name="Garber M."/>
            <person name="Zuk O."/>
            <person name="Lin M.F."/>
            <person name="Parker B.J."/>
            <person name="Washietl S."/>
            <person name="Kheradpour P."/>
            <person name="Ernst J."/>
            <person name="Jordan G."/>
            <person name="Mauceli E."/>
            <person name="Ward L.D."/>
            <person name="Lowe C.B."/>
            <person name="Holloway A.K."/>
            <person name="Clamp M."/>
            <person name="Gnerre S."/>
            <person name="Alfoldi J."/>
            <person name="Beal K."/>
            <person name="Chang J."/>
            <person name="Clawson H."/>
            <person name="Cuff J."/>
            <person name="Di Palma F."/>
            <person name="Fitzgerald S."/>
            <person name="Flicek P."/>
            <person name="Guttman M."/>
            <person name="Hubisz M.J."/>
            <person name="Jaffe D.B."/>
            <person name="Jungreis I."/>
            <person name="Kent W.J."/>
            <person name="Kostka D."/>
            <person name="Lara M."/>
            <person name="Martins A.L."/>
            <person name="Massingham T."/>
            <person name="Moltke I."/>
            <person name="Raney B.J."/>
            <person name="Rasmussen M.D."/>
            <person name="Robinson J."/>
            <person name="Stark A."/>
            <person name="Vilella A.J."/>
            <person name="Wen J."/>
            <person name="Xie X."/>
            <person name="Zody M.C."/>
            <person name="Baldwin J."/>
            <person name="Bloom T."/>
            <person name="Chin C.W."/>
            <person name="Heiman D."/>
            <person name="Nicol R."/>
            <person name="Nusbaum C."/>
            <person name="Young S."/>
            <person name="Wilkinson J."/>
            <person name="Worley K.C."/>
            <person name="Kovar C.L."/>
            <person name="Muzny D.M."/>
            <person name="Gibbs R.A."/>
            <person name="Cree A."/>
            <person name="Dihn H.H."/>
            <person name="Fowler G."/>
            <person name="Jhangiani S."/>
            <person name="Joshi V."/>
            <person name="Lee S."/>
            <person name="Lewis L.R."/>
            <person name="Nazareth L.V."/>
            <person name="Okwuonu G."/>
            <person name="Santibanez J."/>
            <person name="Warren W.C."/>
            <person name="Mardis E.R."/>
            <person name="Weinstock G.M."/>
            <person name="Wilson R.K."/>
            <person name="Delehaunty K."/>
            <person name="Dooling D."/>
            <person name="Fronik C."/>
            <person name="Fulton L."/>
            <person name="Fulton B."/>
            <person name="Graves T."/>
            <person name="Minx P."/>
            <person name="Sodergren E."/>
            <person name="Birney E."/>
            <person name="Margulies E.H."/>
            <person name="Herrero J."/>
            <person name="Green E.D."/>
            <person name="Haussler D."/>
            <person name="Siepel A."/>
            <person name="Goldman N."/>
            <person name="Pollard K.S."/>
            <person name="Pedersen J.S."/>
            <person name="Lander E.S."/>
            <person name="Kellis M."/>
        </authorList>
    </citation>
    <scope>NUCLEOTIDE SEQUENCE [LARGE SCALE GENOMIC DNA]</scope>
    <source>
        <strain evidence="4">Thorbecke</strain>
    </source>
</reference>
<feature type="compositionally biased region" description="Pro residues" evidence="2">
    <location>
        <begin position="236"/>
        <end position="250"/>
    </location>
</feature>
<dbReference type="InParanoid" id="A0A5F9DAC3"/>
<sequence>MPALLPAPLPQMGEQAGGGPAAGGPNSHPDRPQAHLNQRELPGFPAQGGSGGGVGLGPRAEILGPTVSLPPWRGVPSRALPLGGPWTHRGCWCGGLSQATSPCWARDRLTGQAPGGVPAGGGSHWRSSCLPPRGCSPHGGEGVTGWLGPCCSSGSCRGQGSDRFFLPPQSSAQAVSGRGYSCDSESGVDDKASVGSEKLFAPATKRGPGRGEKLEAEAPTVSGLERSRELRTESFPPAPSPVPTSAPLGPPLVKKEAPTAPLHTPQPPAAPPQPHSLLPAHVPPSLGAFAGPGQAAPSSLHSLSRSSSAGGAPLGLAKHASLSPLGPGPHLSTSHLALRPQAQHQHHAAMFAAPPTLPPPPALPASSLVIPGHPADASMVVSLNPPAVYCQPHAGILIGTWSQAPLFPHPGARA</sequence>
<proteinExistence type="predicted"/>
<feature type="compositionally biased region" description="Gly residues" evidence="2">
    <location>
        <begin position="46"/>
        <end position="56"/>
    </location>
</feature>
<keyword evidence="4" id="KW-1185">Reference proteome</keyword>
<dbReference type="InterPro" id="IPR023246">
    <property type="entry name" value="AUTS2"/>
</dbReference>
<dbReference type="Ensembl" id="ENSOCUT00000035097.1">
    <property type="protein sequence ID" value="ENSOCUP00000043169.1"/>
    <property type="gene ID" value="ENSOCUG00000031302.1"/>
</dbReference>
<evidence type="ECO:0000313" key="3">
    <source>
        <dbReference type="Ensembl" id="ENSOCUP00000043169.1"/>
    </source>
</evidence>
<evidence type="ECO:0000313" key="4">
    <source>
        <dbReference type="Proteomes" id="UP000001811"/>
    </source>
</evidence>
<dbReference type="Proteomes" id="UP000001811">
    <property type="component" value="Unplaced"/>
</dbReference>
<accession>A0A5F9DAC3</accession>
<reference evidence="3" key="3">
    <citation type="submission" date="2025-09" db="UniProtKB">
        <authorList>
            <consortium name="Ensembl"/>
        </authorList>
    </citation>
    <scope>IDENTIFICATION</scope>
    <source>
        <strain evidence="3">Thorbecke</strain>
    </source>
</reference>
<dbReference type="GeneTree" id="ENSGT00940000160709"/>
<feature type="compositionally biased region" description="Low complexity" evidence="2">
    <location>
        <begin position="295"/>
        <end position="317"/>
    </location>
</feature>
<dbReference type="PANTHER" id="PTHR14429:SF20">
    <property type="entry name" value="FIBROSIN-1-LIKE PROTEIN"/>
    <property type="match status" value="1"/>
</dbReference>
<dbReference type="AlphaFoldDB" id="A0A5F9DAC3"/>
<dbReference type="PaxDb" id="9986-ENSOCUP00000021203"/>
<name>A0A5F9DAC3_RABIT</name>
<dbReference type="PANTHER" id="PTHR14429">
    <property type="entry name" value="FIBROSIN FAMILY MEMBER"/>
    <property type="match status" value="1"/>
</dbReference>
<feature type="compositionally biased region" description="Pro residues" evidence="2">
    <location>
        <begin position="264"/>
        <end position="274"/>
    </location>
</feature>
<evidence type="ECO:0000256" key="2">
    <source>
        <dbReference type="SAM" id="MobiDB-lite"/>
    </source>
</evidence>
<protein>
    <submittedName>
        <fullName evidence="3">Uncharacterized protein</fullName>
    </submittedName>
</protein>